<dbReference type="Proteomes" id="UP000824366">
    <property type="component" value="Chromosome"/>
</dbReference>
<name>A0ABM7MGF3_9BURK</name>
<comment type="similarity">
    <text evidence="1">Belongs to the barstar family.</text>
</comment>
<proteinExistence type="inferred from homology"/>
<evidence type="ECO:0000313" key="4">
    <source>
        <dbReference type="Proteomes" id="UP000824366"/>
    </source>
</evidence>
<gene>
    <name evidence="3" type="ORF">MIZ03_0159</name>
</gene>
<protein>
    <recommendedName>
        <fullName evidence="2">Barstar (barnase inhibitor) domain-containing protein</fullName>
    </recommendedName>
</protein>
<evidence type="ECO:0000259" key="2">
    <source>
        <dbReference type="Pfam" id="PF01337"/>
    </source>
</evidence>
<dbReference type="InterPro" id="IPR000468">
    <property type="entry name" value="Barstar"/>
</dbReference>
<evidence type="ECO:0000256" key="1">
    <source>
        <dbReference type="ARBA" id="ARBA00006845"/>
    </source>
</evidence>
<dbReference type="EMBL" id="AP024238">
    <property type="protein sequence ID" value="BCO25299.1"/>
    <property type="molecule type" value="Genomic_DNA"/>
</dbReference>
<feature type="domain" description="Barstar (barnase inhibitor)" evidence="2">
    <location>
        <begin position="48"/>
        <end position="144"/>
    </location>
</feature>
<dbReference type="SUPFAM" id="SSF52038">
    <property type="entry name" value="Barstar-related"/>
    <property type="match status" value="1"/>
</dbReference>
<reference evidence="3 4" key="1">
    <citation type="journal article" date="2021" name="Microbiol. Spectr.">
        <title>A Single Bacterium Capable of Oxidation and Reduction of Iron at Circumneutral pH.</title>
        <authorList>
            <person name="Kato S."/>
            <person name="Ohkuma M."/>
        </authorList>
    </citation>
    <scope>NUCLEOTIDE SEQUENCE [LARGE SCALE GENOMIC DNA]</scope>
    <source>
        <strain evidence="3 4">MIZ03</strain>
    </source>
</reference>
<dbReference type="InterPro" id="IPR035905">
    <property type="entry name" value="Barstar-like_sf"/>
</dbReference>
<evidence type="ECO:0000313" key="3">
    <source>
        <dbReference type="EMBL" id="BCO25299.1"/>
    </source>
</evidence>
<dbReference type="Pfam" id="PF01337">
    <property type="entry name" value="Barstar"/>
    <property type="match status" value="1"/>
</dbReference>
<sequence>MSLALPSLATPVSAAEQSLRGIRTNIVQSIRAFRVPDLQEAAKALGHHFLYANLATAQSKQDVLDLIGKQFMLNVTIGKNFDSLYDSLTDPVHKSGPQQGFIVVLEHIPANAKFDKEAREQLLDIFRDTVDYWGDRKVPFRCFYSFSVARAAHADSVHSTATTNMGAIEVLTENGEKMPTDKLLDISPQALRMSSPFNAGYWTTN</sequence>
<keyword evidence="4" id="KW-1185">Reference proteome</keyword>
<accession>A0ABM7MGF3</accession>
<organism evidence="3 4">
    <name type="scientific">Rhodoferax lithotrophicus</name>
    <dbReference type="NCBI Taxonomy" id="2798804"/>
    <lineage>
        <taxon>Bacteria</taxon>
        <taxon>Pseudomonadati</taxon>
        <taxon>Pseudomonadota</taxon>
        <taxon>Betaproteobacteria</taxon>
        <taxon>Burkholderiales</taxon>
        <taxon>Comamonadaceae</taxon>
        <taxon>Rhodoferax</taxon>
    </lineage>
</organism>
<dbReference type="Gene3D" id="3.30.370.10">
    <property type="entry name" value="Barstar-like"/>
    <property type="match status" value="1"/>
</dbReference>